<reference evidence="4 5" key="2">
    <citation type="journal article" date="2019" name="G3 (Bethesda)">
        <title>Hybrid Assembly of the Genome of the Entomopathogenic Nematode Steinernema carpocapsae Identifies the X-Chromosome.</title>
        <authorList>
            <person name="Serra L."/>
            <person name="Macchietto M."/>
            <person name="Macias-Munoz A."/>
            <person name="McGill C.J."/>
            <person name="Rodriguez I.M."/>
            <person name="Rodriguez B."/>
            <person name="Murad R."/>
            <person name="Mortazavi A."/>
        </authorList>
    </citation>
    <scope>NUCLEOTIDE SEQUENCE [LARGE SCALE GENOMIC DNA]</scope>
    <source>
        <strain evidence="4 5">ALL</strain>
    </source>
</reference>
<feature type="transmembrane region" description="Helical" evidence="2">
    <location>
        <begin position="399"/>
        <end position="423"/>
    </location>
</feature>
<dbReference type="OrthoDB" id="1679758at2759"/>
<keyword evidence="5" id="KW-1185">Reference proteome</keyword>
<evidence type="ECO:0000256" key="2">
    <source>
        <dbReference type="SAM" id="Phobius"/>
    </source>
</evidence>
<reference evidence="4 5" key="1">
    <citation type="journal article" date="2015" name="Genome Biol.">
        <title>Comparative genomics of Steinernema reveals deeply conserved gene regulatory networks.</title>
        <authorList>
            <person name="Dillman A.R."/>
            <person name="Macchietto M."/>
            <person name="Porter C.F."/>
            <person name="Rogers A."/>
            <person name="Williams B."/>
            <person name="Antoshechkin I."/>
            <person name="Lee M.M."/>
            <person name="Goodwin Z."/>
            <person name="Lu X."/>
            <person name="Lewis E.E."/>
            <person name="Goodrich-Blair H."/>
            <person name="Stock S.P."/>
            <person name="Adams B.J."/>
            <person name="Sternberg P.W."/>
            <person name="Mortazavi A."/>
        </authorList>
    </citation>
    <scope>NUCLEOTIDE SEQUENCE [LARGE SCALE GENOMIC DNA]</scope>
    <source>
        <strain evidence="4 5">ALL</strain>
    </source>
</reference>
<feature type="region of interest" description="Disordered" evidence="1">
    <location>
        <begin position="170"/>
        <end position="190"/>
    </location>
</feature>
<dbReference type="GO" id="GO:0036503">
    <property type="term" value="P:ERAD pathway"/>
    <property type="evidence" value="ECO:0007669"/>
    <property type="project" value="InterPro"/>
</dbReference>
<dbReference type="CDD" id="cd17057">
    <property type="entry name" value="Ubl_TMUB1_like"/>
    <property type="match status" value="1"/>
</dbReference>
<feature type="compositionally biased region" description="Acidic residues" evidence="1">
    <location>
        <begin position="230"/>
        <end position="242"/>
    </location>
</feature>
<dbReference type="SUPFAM" id="SSF54236">
    <property type="entry name" value="Ubiquitin-like"/>
    <property type="match status" value="1"/>
</dbReference>
<keyword evidence="2" id="KW-0812">Transmembrane</keyword>
<dbReference type="InterPro" id="IPR029071">
    <property type="entry name" value="Ubiquitin-like_domsf"/>
</dbReference>
<evidence type="ECO:0000259" key="3">
    <source>
        <dbReference type="PROSITE" id="PS50053"/>
    </source>
</evidence>
<feature type="transmembrane region" description="Helical" evidence="2">
    <location>
        <begin position="490"/>
        <end position="512"/>
    </location>
</feature>
<evidence type="ECO:0000313" key="4">
    <source>
        <dbReference type="EMBL" id="TKR65402.1"/>
    </source>
</evidence>
<feature type="transmembrane region" description="Helical" evidence="2">
    <location>
        <begin position="518"/>
        <end position="535"/>
    </location>
</feature>
<dbReference type="PANTHER" id="PTHR14557:SF5">
    <property type="entry name" value="UBIQUITIN-LIKE DOMAIN-CONTAINING PROTEIN"/>
    <property type="match status" value="1"/>
</dbReference>
<gene>
    <name evidence="4" type="ORF">L596_025809</name>
</gene>
<evidence type="ECO:0000313" key="5">
    <source>
        <dbReference type="Proteomes" id="UP000298663"/>
    </source>
</evidence>
<dbReference type="AlphaFoldDB" id="A0A4U5M940"/>
<feature type="compositionally biased region" description="Basic and acidic residues" evidence="1">
    <location>
        <begin position="72"/>
        <end position="86"/>
    </location>
</feature>
<dbReference type="STRING" id="34508.A0A4U5M940"/>
<feature type="domain" description="Ubiquitin-like" evidence="3">
    <location>
        <begin position="295"/>
        <end position="363"/>
    </location>
</feature>
<comment type="caution">
    <text evidence="4">The sequence shown here is derived from an EMBL/GenBank/DDBJ whole genome shotgun (WGS) entry which is preliminary data.</text>
</comment>
<dbReference type="PANTHER" id="PTHR14557">
    <property type="entry name" value="PROTEIN C7ORF21"/>
    <property type="match status" value="1"/>
</dbReference>
<dbReference type="EMBL" id="AZBU02000009">
    <property type="protein sequence ID" value="TKR65402.1"/>
    <property type="molecule type" value="Genomic_DNA"/>
</dbReference>
<dbReference type="InterPro" id="IPR000626">
    <property type="entry name" value="Ubiquitin-like_dom"/>
</dbReference>
<dbReference type="InterPro" id="IPR040352">
    <property type="entry name" value="TMUB1/2"/>
</dbReference>
<sequence>MALLNVIHLIRFIATTQLYTVFIGFVIAAVFAYAWRVSMRRTLNYYGWLVRLNVYSDRRLLDVLPITPQRLREHSPQRSDLERQRDEEDDYSDAPTPLTSTSTVVIQTPATVMTHHNRLLDHDDQYIYHQLELPPSEGRSEDAEQIHHIITERTNNPSVATAVVMALVHNSSSSSREPAPGPRPHVTDSSQILLSRIPSSSADGEETVEEVLLHLSSRSRGLDTESSEGSTDDSDSEDDSEPDVVEAIILEQRPPTPIPPPLQMPTTSASAAMFSTVIPTMTTADELEQPSKDLSTIRLKFLDDTQRQVRTWLSTSVGDFKRNFFTESVDSGRVIRLIYQGQLLRDDDRSLQSYGLHDDCVVHCHVGSVPYAQPQRGGNDDGPTTPEAMVNEPSPSFSAILATGSIILYPMLMPFVSIFRGLLHLMEPYVRRVLDIPTVQTFTNCLFITYQRLHNLVLGPPDENDEVDEVAAASDRAANSVRISLFRPEAYLGTLFTVKIAFLWSFVLFYPQYTDREAIILLLLVTVFFVSYIRCSSNRTPPQPPTS</sequence>
<dbReference type="PROSITE" id="PS50053">
    <property type="entry name" value="UBIQUITIN_2"/>
    <property type="match status" value="1"/>
</dbReference>
<dbReference type="Pfam" id="PF00240">
    <property type="entry name" value="ubiquitin"/>
    <property type="match status" value="1"/>
</dbReference>
<protein>
    <recommendedName>
        <fullName evidence="3">Ubiquitin-like domain-containing protein</fullName>
    </recommendedName>
</protein>
<proteinExistence type="predicted"/>
<dbReference type="SMART" id="SM00213">
    <property type="entry name" value="UBQ"/>
    <property type="match status" value="1"/>
</dbReference>
<keyword evidence="2" id="KW-1133">Transmembrane helix</keyword>
<organism evidence="4 5">
    <name type="scientific">Steinernema carpocapsae</name>
    <name type="common">Entomopathogenic nematode</name>
    <dbReference type="NCBI Taxonomy" id="34508"/>
    <lineage>
        <taxon>Eukaryota</taxon>
        <taxon>Metazoa</taxon>
        <taxon>Ecdysozoa</taxon>
        <taxon>Nematoda</taxon>
        <taxon>Chromadorea</taxon>
        <taxon>Rhabditida</taxon>
        <taxon>Tylenchina</taxon>
        <taxon>Panagrolaimomorpha</taxon>
        <taxon>Strongyloidoidea</taxon>
        <taxon>Steinernematidae</taxon>
        <taxon>Steinernema</taxon>
    </lineage>
</organism>
<feature type="transmembrane region" description="Helical" evidence="2">
    <location>
        <begin position="12"/>
        <end position="35"/>
    </location>
</feature>
<name>A0A4U5M940_STECR</name>
<feature type="region of interest" description="Disordered" evidence="1">
    <location>
        <begin position="215"/>
        <end position="242"/>
    </location>
</feature>
<accession>A0A4U5M940</accession>
<dbReference type="Gene3D" id="3.10.20.90">
    <property type="entry name" value="Phosphatidylinositol 3-kinase Catalytic Subunit, Chain A, domain 1"/>
    <property type="match status" value="1"/>
</dbReference>
<evidence type="ECO:0000256" key="1">
    <source>
        <dbReference type="SAM" id="MobiDB-lite"/>
    </source>
</evidence>
<keyword evidence="2" id="KW-0472">Membrane</keyword>
<dbReference type="Proteomes" id="UP000298663">
    <property type="component" value="Unassembled WGS sequence"/>
</dbReference>
<feature type="region of interest" description="Disordered" evidence="1">
    <location>
        <begin position="72"/>
        <end position="99"/>
    </location>
</feature>